<sequence length="395" mass="45668">MGLIKIWNYLRGYVIIKVEGLTLERFLNLAADKDIYLWDIKRIDYTLLKMKVSAKGFKELKEVVKKVGCRVEVVNKKGMPFLLYRLKNRKVLGLGVFIFFSVIIILSSFIWSIEIIGNEIYSDDSIIEFLSNKNIKSGIIKYTIDKDYIKNLLLNKFEYISFASIDIKGTRLIISIQEQDIPPKKLDTSIPCNVVASKKGIIVKVIAKNGKTMVRKGDVVKKGQILIAGIIADDNAEESILVHADGDVIARTRYSYRLEEPIVKVIEEETENKIEIYEIKFGEKGIQFFSENIPYEYYVQKTKEVKPFGGKIYLPFRIFVHEYVEVEKREVKQNIEFLKQSSYIKAVEELNKQIPEEAEIQSKDVMYNIEKNILSTYVVVEVVEDIGQKQIIKMK</sequence>
<keyword evidence="3" id="KW-0812">Transmembrane</keyword>
<dbReference type="InterPro" id="IPR034746">
    <property type="entry name" value="POTRA"/>
</dbReference>
<dbReference type="EMBL" id="SMAE01000002">
    <property type="protein sequence ID" value="TCS91191.1"/>
    <property type="molecule type" value="Genomic_DNA"/>
</dbReference>
<dbReference type="NCBIfam" id="TIGR02876">
    <property type="entry name" value="spore_yqfD"/>
    <property type="match status" value="1"/>
</dbReference>
<dbReference type="OrthoDB" id="1640349at2"/>
<dbReference type="Pfam" id="PF06898">
    <property type="entry name" value="YqfD"/>
    <property type="match status" value="1"/>
</dbReference>
<protein>
    <recommendedName>
        <fullName evidence="4">POTRA domain-containing protein</fullName>
    </recommendedName>
</protein>
<gene>
    <name evidence="5" type="ORF">EDD65_102120</name>
</gene>
<dbReference type="Proteomes" id="UP000294567">
    <property type="component" value="Unassembled WGS sequence"/>
</dbReference>
<dbReference type="PIRSF" id="PIRSF029895">
    <property type="entry name" value="SpoIV"/>
    <property type="match status" value="1"/>
</dbReference>
<keyword evidence="2 3" id="KW-0472">Membrane</keyword>
<dbReference type="RefSeq" id="WP_132025853.1">
    <property type="nucleotide sequence ID" value="NZ_CP068564.1"/>
</dbReference>
<evidence type="ECO:0000256" key="2">
    <source>
        <dbReference type="ARBA" id="ARBA00023136"/>
    </source>
</evidence>
<evidence type="ECO:0000256" key="3">
    <source>
        <dbReference type="SAM" id="Phobius"/>
    </source>
</evidence>
<comment type="subcellular location">
    <subcellularLocation>
        <location evidence="1">Membrane</location>
    </subcellularLocation>
</comment>
<evidence type="ECO:0000259" key="4">
    <source>
        <dbReference type="PROSITE" id="PS51779"/>
    </source>
</evidence>
<evidence type="ECO:0000313" key="5">
    <source>
        <dbReference type="EMBL" id="TCS91191.1"/>
    </source>
</evidence>
<comment type="caution">
    <text evidence="5">The sequence shown here is derived from an EMBL/GenBank/DDBJ whole genome shotgun (WGS) entry which is preliminary data.</text>
</comment>
<feature type="transmembrane region" description="Helical" evidence="3">
    <location>
        <begin position="91"/>
        <end position="113"/>
    </location>
</feature>
<dbReference type="PROSITE" id="PS51779">
    <property type="entry name" value="POTRA"/>
    <property type="match status" value="1"/>
</dbReference>
<evidence type="ECO:0000256" key="1">
    <source>
        <dbReference type="ARBA" id="ARBA00004370"/>
    </source>
</evidence>
<dbReference type="GO" id="GO:0016020">
    <property type="term" value="C:membrane"/>
    <property type="evidence" value="ECO:0007669"/>
    <property type="project" value="UniProtKB-SubCell"/>
</dbReference>
<proteinExistence type="predicted"/>
<name>A0A4R3L1W9_9FIRM</name>
<dbReference type="AlphaFoldDB" id="A0A4R3L1W9"/>
<organism evidence="5 6">
    <name type="scientific">Keratinibaculum paraultunense</name>
    <dbReference type="NCBI Taxonomy" id="1278232"/>
    <lineage>
        <taxon>Bacteria</taxon>
        <taxon>Bacillati</taxon>
        <taxon>Bacillota</taxon>
        <taxon>Tissierellia</taxon>
        <taxon>Tissierellales</taxon>
        <taxon>Tepidimicrobiaceae</taxon>
        <taxon>Keratinibaculum</taxon>
    </lineage>
</organism>
<reference evidence="5 6" key="1">
    <citation type="submission" date="2019-03" db="EMBL/GenBank/DDBJ databases">
        <title>Genomic Encyclopedia of Type Strains, Phase IV (KMG-IV): sequencing the most valuable type-strain genomes for metagenomic binning, comparative biology and taxonomic classification.</title>
        <authorList>
            <person name="Goeker M."/>
        </authorList>
    </citation>
    <scope>NUCLEOTIDE SEQUENCE [LARGE SCALE GENOMIC DNA]</scope>
    <source>
        <strain evidence="5 6">DSM 26752</strain>
    </source>
</reference>
<feature type="domain" description="POTRA" evidence="4">
    <location>
        <begin position="108"/>
        <end position="179"/>
    </location>
</feature>
<accession>A0A4R3L1W9</accession>
<keyword evidence="3" id="KW-1133">Transmembrane helix</keyword>
<dbReference type="InterPro" id="IPR010690">
    <property type="entry name" value="YqfD"/>
</dbReference>
<keyword evidence="6" id="KW-1185">Reference proteome</keyword>
<evidence type="ECO:0000313" key="6">
    <source>
        <dbReference type="Proteomes" id="UP000294567"/>
    </source>
</evidence>